<evidence type="ECO:0000256" key="8">
    <source>
        <dbReference type="SAM" id="Phobius"/>
    </source>
</evidence>
<sequence>MSSIADKISFTEKMADRLVSKERFQADEESYAKAKYGMEVILINTMKISLVYLIAIIAGIFLQTLIVHLAFLVLRRYSFGLHALKSFNCTLTSLLMFTIGPFIFQEISSSNLIVMVVFAFVVLNMLLYAPADTENLLVRVRESKNT</sequence>
<dbReference type="Pfam" id="PF04647">
    <property type="entry name" value="AgrB"/>
    <property type="match status" value="1"/>
</dbReference>
<dbReference type="InterPro" id="IPR006741">
    <property type="entry name" value="AgrB"/>
</dbReference>
<organism evidence="9 10">
    <name type="scientific">Listeria floridensis FSL S10-1187</name>
    <dbReference type="NCBI Taxonomy" id="1265817"/>
    <lineage>
        <taxon>Bacteria</taxon>
        <taxon>Bacillati</taxon>
        <taxon>Bacillota</taxon>
        <taxon>Bacilli</taxon>
        <taxon>Bacillales</taxon>
        <taxon>Listeriaceae</taxon>
        <taxon>Listeria</taxon>
    </lineage>
</organism>
<dbReference type="SMART" id="SM00793">
    <property type="entry name" value="AgrB"/>
    <property type="match status" value="1"/>
</dbReference>
<keyword evidence="1" id="KW-1003">Cell membrane</keyword>
<evidence type="ECO:0000256" key="2">
    <source>
        <dbReference type="ARBA" id="ARBA00022654"/>
    </source>
</evidence>
<keyword evidence="5" id="KW-0378">Hydrolase</keyword>
<feature type="transmembrane region" description="Helical" evidence="8">
    <location>
        <begin position="110"/>
        <end position="129"/>
    </location>
</feature>
<evidence type="ECO:0000313" key="10">
    <source>
        <dbReference type="Proteomes" id="UP000019249"/>
    </source>
</evidence>
<evidence type="ECO:0000256" key="1">
    <source>
        <dbReference type="ARBA" id="ARBA00022475"/>
    </source>
</evidence>
<evidence type="ECO:0000256" key="5">
    <source>
        <dbReference type="ARBA" id="ARBA00022801"/>
    </source>
</evidence>
<gene>
    <name evidence="9" type="ORF">MFLO_09907</name>
</gene>
<feature type="transmembrane region" description="Helical" evidence="8">
    <location>
        <begin position="50"/>
        <end position="74"/>
    </location>
</feature>
<evidence type="ECO:0000256" key="3">
    <source>
        <dbReference type="ARBA" id="ARBA00022670"/>
    </source>
</evidence>
<evidence type="ECO:0000256" key="4">
    <source>
        <dbReference type="ARBA" id="ARBA00022692"/>
    </source>
</evidence>
<feature type="transmembrane region" description="Helical" evidence="8">
    <location>
        <begin position="86"/>
        <end position="104"/>
    </location>
</feature>
<keyword evidence="6 8" id="KW-1133">Transmembrane helix</keyword>
<evidence type="ECO:0000256" key="7">
    <source>
        <dbReference type="ARBA" id="ARBA00023136"/>
    </source>
</evidence>
<dbReference type="RefSeq" id="WP_241433599.1">
    <property type="nucleotide sequence ID" value="NZ_AODF01000020.1"/>
</dbReference>
<reference evidence="9 10" key="1">
    <citation type="journal article" date="2014" name="Int. J. Syst. Evol. Microbiol.">
        <title>Listeria floridensis sp. nov., Listeria aquatica sp. nov., Listeria cornellensis sp. nov., Listeria riparia sp. nov. and Listeria grandensis sp. nov., from agricultural and natural environments.</title>
        <authorList>
            <person name="den Bakker H.C."/>
            <person name="Warchocki S."/>
            <person name="Wright E.M."/>
            <person name="Allred A.F."/>
            <person name="Ahlstrom C."/>
            <person name="Manuel C.S."/>
            <person name="Stasiewicz M.J."/>
            <person name="Burrell A."/>
            <person name="Roof S."/>
            <person name="Strawn L."/>
            <person name="Fortes E.D."/>
            <person name="Nightingale K.K."/>
            <person name="Kephart D."/>
            <person name="Wiedmann M."/>
        </authorList>
    </citation>
    <scope>NUCLEOTIDE SEQUENCE [LARGE SCALE GENOMIC DNA]</scope>
    <source>
        <strain evidence="9 10">FSL S10-1187</strain>
    </source>
</reference>
<keyword evidence="4 8" id="KW-0812">Transmembrane</keyword>
<evidence type="ECO:0000256" key="6">
    <source>
        <dbReference type="ARBA" id="ARBA00022989"/>
    </source>
</evidence>
<dbReference type="EMBL" id="AODF01000020">
    <property type="protein sequence ID" value="EUJ30999.1"/>
    <property type="molecule type" value="Genomic_DNA"/>
</dbReference>
<keyword evidence="2" id="KW-0673">Quorum sensing</keyword>
<evidence type="ECO:0000313" key="9">
    <source>
        <dbReference type="EMBL" id="EUJ30999.1"/>
    </source>
</evidence>
<keyword evidence="7 8" id="KW-0472">Membrane</keyword>
<keyword evidence="3" id="KW-0645">Protease</keyword>
<comment type="caution">
    <text evidence="9">The sequence shown here is derived from an EMBL/GenBank/DDBJ whole genome shotgun (WGS) entry which is preliminary data.</text>
</comment>
<name>A0ABP3AXA9_9LIST</name>
<dbReference type="Proteomes" id="UP000019249">
    <property type="component" value="Unassembled WGS sequence"/>
</dbReference>
<protein>
    <submittedName>
        <fullName evidence="9">Regulator</fullName>
    </submittedName>
</protein>
<keyword evidence="10" id="KW-1185">Reference proteome</keyword>
<proteinExistence type="predicted"/>
<accession>A0ABP3AXA9</accession>